<organism evidence="14 15">
    <name type="scientific">Desulfitobacterium chlororespirans DSM 11544</name>
    <dbReference type="NCBI Taxonomy" id="1121395"/>
    <lineage>
        <taxon>Bacteria</taxon>
        <taxon>Bacillati</taxon>
        <taxon>Bacillota</taxon>
        <taxon>Clostridia</taxon>
        <taxon>Eubacteriales</taxon>
        <taxon>Desulfitobacteriaceae</taxon>
        <taxon>Desulfitobacterium</taxon>
    </lineage>
</organism>
<evidence type="ECO:0000256" key="8">
    <source>
        <dbReference type="ARBA" id="ARBA00022958"/>
    </source>
</evidence>
<evidence type="ECO:0000256" key="2">
    <source>
        <dbReference type="ARBA" id="ARBA00009137"/>
    </source>
</evidence>
<feature type="transmembrane region" description="Helical" evidence="13">
    <location>
        <begin position="36"/>
        <end position="57"/>
    </location>
</feature>
<feature type="binding site" evidence="12">
    <location>
        <position position="431"/>
    </location>
    <ligand>
        <name>K(+)</name>
        <dbReference type="ChEBI" id="CHEBI:29103"/>
    </ligand>
</feature>
<dbReference type="InterPro" id="IPR003445">
    <property type="entry name" value="Cat_transpt"/>
</dbReference>
<evidence type="ECO:0000256" key="4">
    <source>
        <dbReference type="ARBA" id="ARBA00022475"/>
    </source>
</evidence>
<dbReference type="PIRSF" id="PIRSF006247">
    <property type="entry name" value="TrkH"/>
    <property type="match status" value="1"/>
</dbReference>
<dbReference type="STRING" id="1121395.SAMN02745215_04845"/>
<feature type="transmembrane region" description="Helical" evidence="13">
    <location>
        <begin position="454"/>
        <end position="474"/>
    </location>
</feature>
<dbReference type="EMBL" id="FRDN01000019">
    <property type="protein sequence ID" value="SHN87302.1"/>
    <property type="molecule type" value="Genomic_DNA"/>
</dbReference>
<comment type="subcellular location">
    <subcellularLocation>
        <location evidence="1">Cell inner membrane</location>
        <topology evidence="1">Multi-pass membrane protein</topology>
    </subcellularLocation>
</comment>
<accession>A0A1M7UWG0</accession>
<keyword evidence="12" id="KW-0479">Metal-binding</keyword>
<dbReference type="GO" id="GO:0005886">
    <property type="term" value="C:plasma membrane"/>
    <property type="evidence" value="ECO:0007669"/>
    <property type="project" value="UniProtKB-SubCell"/>
</dbReference>
<protein>
    <submittedName>
        <fullName evidence="14">Trk system potassium uptake protein TrkH</fullName>
    </submittedName>
</protein>
<feature type="transmembrane region" description="Helical" evidence="13">
    <location>
        <begin position="9"/>
        <end position="30"/>
    </location>
</feature>
<feature type="transmembrane region" description="Helical" evidence="13">
    <location>
        <begin position="393"/>
        <end position="413"/>
    </location>
</feature>
<proteinExistence type="inferred from homology"/>
<dbReference type="InterPro" id="IPR004772">
    <property type="entry name" value="TrkH"/>
</dbReference>
<evidence type="ECO:0000256" key="13">
    <source>
        <dbReference type="SAM" id="Phobius"/>
    </source>
</evidence>
<comment type="similarity">
    <text evidence="2">Belongs to the TrkH potassium transport family.</text>
</comment>
<feature type="transmembrane region" description="Helical" evidence="13">
    <location>
        <begin position="234"/>
        <end position="259"/>
    </location>
</feature>
<keyword evidence="9 13" id="KW-1133">Transmembrane helix</keyword>
<evidence type="ECO:0000313" key="14">
    <source>
        <dbReference type="EMBL" id="SHN87302.1"/>
    </source>
</evidence>
<keyword evidence="11 13" id="KW-0472">Membrane</keyword>
<evidence type="ECO:0000256" key="11">
    <source>
        <dbReference type="ARBA" id="ARBA00023136"/>
    </source>
</evidence>
<dbReference type="PANTHER" id="PTHR32024:SF2">
    <property type="entry name" value="TRK SYSTEM POTASSIUM UPTAKE PROTEIN TRKG-RELATED"/>
    <property type="match status" value="1"/>
</dbReference>
<keyword evidence="15" id="KW-1185">Reference proteome</keyword>
<evidence type="ECO:0000256" key="1">
    <source>
        <dbReference type="ARBA" id="ARBA00004429"/>
    </source>
</evidence>
<feature type="binding site" evidence="12">
    <location>
        <position position="111"/>
    </location>
    <ligand>
        <name>K(+)</name>
        <dbReference type="ChEBI" id="CHEBI:29103"/>
    </ligand>
</feature>
<keyword evidence="10" id="KW-0406">Ion transport</keyword>
<dbReference type="GO" id="GO:0015379">
    <property type="term" value="F:potassium:chloride symporter activity"/>
    <property type="evidence" value="ECO:0007669"/>
    <property type="project" value="InterPro"/>
</dbReference>
<keyword evidence="4" id="KW-1003">Cell membrane</keyword>
<feature type="binding site" evidence="12">
    <location>
        <position position="432"/>
    </location>
    <ligand>
        <name>K(+)</name>
        <dbReference type="ChEBI" id="CHEBI:29103"/>
    </ligand>
</feature>
<feature type="binding site" evidence="12">
    <location>
        <position position="110"/>
    </location>
    <ligand>
        <name>K(+)</name>
        <dbReference type="ChEBI" id="CHEBI:29103"/>
    </ligand>
</feature>
<dbReference type="AlphaFoldDB" id="A0A1M7UWG0"/>
<evidence type="ECO:0000256" key="6">
    <source>
        <dbReference type="ARBA" id="ARBA00022538"/>
    </source>
</evidence>
<dbReference type="PANTHER" id="PTHR32024">
    <property type="entry name" value="TRK SYSTEM POTASSIUM UPTAKE PROTEIN TRKG-RELATED"/>
    <property type="match status" value="1"/>
</dbReference>
<dbReference type="Proteomes" id="UP000184010">
    <property type="component" value="Unassembled WGS sequence"/>
</dbReference>
<gene>
    <name evidence="14" type="ORF">SAMN02745215_04845</name>
</gene>
<evidence type="ECO:0000256" key="9">
    <source>
        <dbReference type="ARBA" id="ARBA00022989"/>
    </source>
</evidence>
<name>A0A1M7UWG0_9FIRM</name>
<feature type="transmembrane region" description="Helical" evidence="13">
    <location>
        <begin position="135"/>
        <end position="160"/>
    </location>
</feature>
<evidence type="ECO:0000313" key="15">
    <source>
        <dbReference type="Proteomes" id="UP000184010"/>
    </source>
</evidence>
<reference evidence="15" key="1">
    <citation type="submission" date="2016-12" db="EMBL/GenBank/DDBJ databases">
        <authorList>
            <person name="Varghese N."/>
            <person name="Submissions S."/>
        </authorList>
    </citation>
    <scope>NUCLEOTIDE SEQUENCE [LARGE SCALE GENOMIC DNA]</scope>
    <source>
        <strain evidence="15">DSM 11544</strain>
    </source>
</reference>
<feature type="binding site" evidence="12">
    <location>
        <position position="315"/>
    </location>
    <ligand>
        <name>K(+)</name>
        <dbReference type="ChEBI" id="CHEBI:29103"/>
    </ligand>
</feature>
<feature type="binding site" evidence="12">
    <location>
        <position position="314"/>
    </location>
    <ligand>
        <name>K(+)</name>
        <dbReference type="ChEBI" id="CHEBI:29103"/>
    </ligand>
</feature>
<feature type="transmembrane region" description="Helical" evidence="13">
    <location>
        <begin position="181"/>
        <end position="201"/>
    </location>
</feature>
<feature type="transmembrane region" description="Helical" evidence="13">
    <location>
        <begin position="331"/>
        <end position="350"/>
    </location>
</feature>
<evidence type="ECO:0000256" key="12">
    <source>
        <dbReference type="PIRSR" id="PIRSR006247-1"/>
    </source>
</evidence>
<evidence type="ECO:0000256" key="7">
    <source>
        <dbReference type="ARBA" id="ARBA00022692"/>
    </source>
</evidence>
<dbReference type="GO" id="GO:0046872">
    <property type="term" value="F:metal ion binding"/>
    <property type="evidence" value="ECO:0007669"/>
    <property type="project" value="UniProtKB-KW"/>
</dbReference>
<sequence length="485" mass="52819">MNLPVILGVLGRLLVLYAGAMCIPMILAIALGEWSITSFLLSVLITGIPGFLLMKRFKTPEMKMGVREAFAVVAGAWLLASCTGALPYWFAQVVPTYMDALFETVSGLTTTGASVINDVEILPQSLLLWRSLTHWLGGMGIIVLFIVLLPKAGMGSVLLFNAEVPGPTNDRMMPRIRDIAISLWKIYLVFTALCALLLWSAGMTFLDAVNHAFSTIATGGFSTKNNNIMYYDSLAIEMIITFFMILSGVNFAIYLSLWRKRTMKVFRNTELLVYLALIAAAALVIAGSLWFRSGNSPEDAFRHALFQAASLLSTTGYASADFAQWPSMTKIILFLFMFIGGSVGSVSGGLKISRFILLAKAAWAELKRGIHPRVVSSIKLDGKVIDGESLNRVGIFFFLYVMTFTIASIAMAGTGLESFDAMSAAAAALGNVGPGFGAVGPTTTYAGISLGGKAVLTLCMLLGRLEFFTLLMIFRPEFWRRRKIW</sequence>
<keyword evidence="7 13" id="KW-0812">Transmembrane</keyword>
<dbReference type="RefSeq" id="WP_072774936.1">
    <property type="nucleotide sequence ID" value="NZ_FRDN01000019.1"/>
</dbReference>
<keyword evidence="3" id="KW-0813">Transport</keyword>
<evidence type="ECO:0000256" key="5">
    <source>
        <dbReference type="ARBA" id="ARBA00022519"/>
    </source>
</evidence>
<feature type="transmembrane region" description="Helical" evidence="13">
    <location>
        <begin position="69"/>
        <end position="90"/>
    </location>
</feature>
<dbReference type="Pfam" id="PF02386">
    <property type="entry name" value="TrkH"/>
    <property type="match status" value="1"/>
</dbReference>
<keyword evidence="5" id="KW-0997">Cell inner membrane</keyword>
<keyword evidence="6" id="KW-0633">Potassium transport</keyword>
<evidence type="ECO:0000256" key="10">
    <source>
        <dbReference type="ARBA" id="ARBA00023065"/>
    </source>
</evidence>
<feature type="binding site" evidence="12">
    <location>
        <position position="219"/>
    </location>
    <ligand>
        <name>K(+)</name>
        <dbReference type="ChEBI" id="CHEBI:29103"/>
    </ligand>
</feature>
<evidence type="ECO:0000256" key="3">
    <source>
        <dbReference type="ARBA" id="ARBA00022448"/>
    </source>
</evidence>
<feature type="transmembrane region" description="Helical" evidence="13">
    <location>
        <begin position="271"/>
        <end position="291"/>
    </location>
</feature>
<keyword evidence="8 12" id="KW-0630">Potassium</keyword>